<keyword evidence="2" id="KW-1185">Reference proteome</keyword>
<sequence length="211" mass="22965">MNTTADTRFAHVVATVDPTEHSGQILYVNPSNIQSNLSPLGGLDRGDIALVLRSSDGAEIRRIIPEVRYDACSSPEDPHTGLIQQDVELPEGLSSLELVQGEEVLDVFEATPPEEAPALADGMTLEAPLAGARHRRSGFSGLVEAQAGVTYLIEARPDNQGPWSTLFIGRKTPDFEIDKNQFPGARKLSVRVVQNAGVTRRVIDEREIELE</sequence>
<dbReference type="AlphaFoldDB" id="A0A1G7DG19"/>
<name>A0A1G7DG19_9RHOB</name>
<dbReference type="OrthoDB" id="8480852at2"/>
<protein>
    <submittedName>
        <fullName evidence="1">Uncharacterized protein</fullName>
    </submittedName>
</protein>
<gene>
    <name evidence="1" type="ORF">SAMN04488105_104199</name>
</gene>
<reference evidence="2" key="1">
    <citation type="submission" date="2016-10" db="EMBL/GenBank/DDBJ databases">
        <authorList>
            <person name="Varghese N."/>
            <person name="Submissions S."/>
        </authorList>
    </citation>
    <scope>NUCLEOTIDE SEQUENCE [LARGE SCALE GENOMIC DNA]</scope>
    <source>
        <strain evidence="2">DSM 10146</strain>
    </source>
</reference>
<dbReference type="Proteomes" id="UP000198994">
    <property type="component" value="Unassembled WGS sequence"/>
</dbReference>
<evidence type="ECO:0000313" key="2">
    <source>
        <dbReference type="Proteomes" id="UP000198994"/>
    </source>
</evidence>
<dbReference type="RefSeq" id="WP_131821995.1">
    <property type="nucleotide sequence ID" value="NZ_FNAV01000004.1"/>
</dbReference>
<accession>A0A1G7DG19</accession>
<proteinExistence type="predicted"/>
<evidence type="ECO:0000313" key="1">
    <source>
        <dbReference type="EMBL" id="SDE50399.1"/>
    </source>
</evidence>
<dbReference type="EMBL" id="FNAV01000004">
    <property type="protein sequence ID" value="SDE50399.1"/>
    <property type="molecule type" value="Genomic_DNA"/>
</dbReference>
<organism evidence="1 2">
    <name type="scientific">Salipiger thiooxidans</name>
    <dbReference type="NCBI Taxonomy" id="282683"/>
    <lineage>
        <taxon>Bacteria</taxon>
        <taxon>Pseudomonadati</taxon>
        <taxon>Pseudomonadota</taxon>
        <taxon>Alphaproteobacteria</taxon>
        <taxon>Rhodobacterales</taxon>
        <taxon>Roseobacteraceae</taxon>
        <taxon>Salipiger</taxon>
    </lineage>
</organism>